<keyword evidence="1" id="KW-0472">Membrane</keyword>
<sequence length="269" mass="31273">MTPFVPIPRALRPWAVAGVLLAAVFAVWMFFFPRFIPTHFAWVVEPRLAQAFIGAGYIFRTFFFLQFLYYRNWLHVRWTLWGNLAFTGTLLLATLWHADEMNWRFLLAHLWIIFYTFEPVTMIFSAPWTEEARRAHLSSGGPILPWFRRFIILVVGVLMLMGLLLIINPEWLTLRWAWDLNGFDARIIAAWFLGWAVWAGTIGFAHDWDEVRSAGALAVVFGAAVCLTLLFFRAEFDFGRAPTMSYAGIAVLFTLGFAFFFWRQEARRP</sequence>
<keyword evidence="1" id="KW-1133">Transmembrane helix</keyword>
<feature type="transmembrane region" description="Helical" evidence="1">
    <location>
        <begin position="187"/>
        <end position="206"/>
    </location>
</feature>
<feature type="transmembrane region" description="Helical" evidence="1">
    <location>
        <begin position="110"/>
        <end position="129"/>
    </location>
</feature>
<dbReference type="RefSeq" id="WP_157913109.1">
    <property type="nucleotide sequence ID" value="NZ_LN890655.1"/>
</dbReference>
<feature type="transmembrane region" description="Helical" evidence="1">
    <location>
        <begin position="213"/>
        <end position="232"/>
    </location>
</feature>
<dbReference type="AlphaFoldDB" id="A0A160T3N4"/>
<dbReference type="EMBL" id="LN890655">
    <property type="protein sequence ID" value="CUS04342.2"/>
    <property type="molecule type" value="Genomic_DNA"/>
</dbReference>
<name>A0A160T3N4_9CHLR</name>
<feature type="transmembrane region" description="Helical" evidence="1">
    <location>
        <begin position="80"/>
        <end position="98"/>
    </location>
</feature>
<feature type="transmembrane region" description="Helical" evidence="1">
    <location>
        <begin position="14"/>
        <end position="36"/>
    </location>
</feature>
<evidence type="ECO:0000313" key="3">
    <source>
        <dbReference type="Proteomes" id="UP000215027"/>
    </source>
</evidence>
<accession>A0A160T3N4</accession>
<keyword evidence="1" id="KW-0812">Transmembrane</keyword>
<dbReference type="KEGG" id="pbf:CFX0092_A2464"/>
<evidence type="ECO:0000256" key="1">
    <source>
        <dbReference type="SAM" id="Phobius"/>
    </source>
</evidence>
<gene>
    <name evidence="2" type="ORF">CFX0092_A2464</name>
</gene>
<dbReference type="Proteomes" id="UP000215027">
    <property type="component" value="Chromosome I"/>
</dbReference>
<protein>
    <submittedName>
        <fullName evidence="2">Uncharacterized protein</fullName>
    </submittedName>
</protein>
<organism evidence="2 3">
    <name type="scientific">Candidatus Promineifilum breve</name>
    <dbReference type="NCBI Taxonomy" id="1806508"/>
    <lineage>
        <taxon>Bacteria</taxon>
        <taxon>Bacillati</taxon>
        <taxon>Chloroflexota</taxon>
        <taxon>Ardenticatenia</taxon>
        <taxon>Candidatus Promineifilales</taxon>
        <taxon>Candidatus Promineifilaceae</taxon>
        <taxon>Candidatus Promineifilum</taxon>
    </lineage>
</organism>
<evidence type="ECO:0000313" key="2">
    <source>
        <dbReference type="EMBL" id="CUS04342.2"/>
    </source>
</evidence>
<feature type="transmembrane region" description="Helical" evidence="1">
    <location>
        <begin position="244"/>
        <end position="262"/>
    </location>
</feature>
<feature type="transmembrane region" description="Helical" evidence="1">
    <location>
        <begin position="150"/>
        <end position="167"/>
    </location>
</feature>
<feature type="transmembrane region" description="Helical" evidence="1">
    <location>
        <begin position="48"/>
        <end position="68"/>
    </location>
</feature>
<keyword evidence="3" id="KW-1185">Reference proteome</keyword>
<proteinExistence type="predicted"/>
<reference evidence="2" key="1">
    <citation type="submission" date="2016-01" db="EMBL/GenBank/DDBJ databases">
        <authorList>
            <person name="Mcilroy J.S."/>
            <person name="Karst M S."/>
            <person name="Albertsen M."/>
        </authorList>
    </citation>
    <scope>NUCLEOTIDE SEQUENCE</scope>
    <source>
        <strain evidence="2">Cfx-K</strain>
    </source>
</reference>